<name>A0A1M5J4G2_9SPHI</name>
<evidence type="ECO:0000256" key="12">
    <source>
        <dbReference type="ARBA" id="ARBA00023170"/>
    </source>
</evidence>
<evidence type="ECO:0000256" key="7">
    <source>
        <dbReference type="ARBA" id="ARBA00022729"/>
    </source>
</evidence>
<dbReference type="InterPro" id="IPR039426">
    <property type="entry name" value="TonB-dep_rcpt-like"/>
</dbReference>
<evidence type="ECO:0000256" key="10">
    <source>
        <dbReference type="ARBA" id="ARBA00023077"/>
    </source>
</evidence>
<dbReference type="OrthoDB" id="9775095at2"/>
<evidence type="ECO:0000259" key="16">
    <source>
        <dbReference type="Pfam" id="PF00593"/>
    </source>
</evidence>
<dbReference type="Gene3D" id="2.60.40.1120">
    <property type="entry name" value="Carboxypeptidase-like, regulatory domain"/>
    <property type="match status" value="1"/>
</dbReference>
<dbReference type="InterPro" id="IPR000531">
    <property type="entry name" value="Beta-barrel_TonB"/>
</dbReference>
<dbReference type="PROSITE" id="PS52016">
    <property type="entry name" value="TONB_DEPENDENT_REC_3"/>
    <property type="match status" value="1"/>
</dbReference>
<keyword evidence="4 14" id="KW-1134">Transmembrane beta strand</keyword>
<dbReference type="AlphaFoldDB" id="A0A1M5J4G2"/>
<evidence type="ECO:0000313" key="18">
    <source>
        <dbReference type="EMBL" id="SHG35090.1"/>
    </source>
</evidence>
<keyword evidence="9" id="KW-0406">Ion transport</keyword>
<accession>A0A1M5J4G2</accession>
<dbReference type="EMBL" id="FQUQ01000005">
    <property type="protein sequence ID" value="SHG35090.1"/>
    <property type="molecule type" value="Genomic_DNA"/>
</dbReference>
<evidence type="ECO:0000256" key="11">
    <source>
        <dbReference type="ARBA" id="ARBA00023136"/>
    </source>
</evidence>
<keyword evidence="12" id="KW-0675">Receptor</keyword>
<dbReference type="CDD" id="cd01347">
    <property type="entry name" value="ligand_gated_channel"/>
    <property type="match status" value="1"/>
</dbReference>
<dbReference type="GO" id="GO:0030246">
    <property type="term" value="F:carbohydrate binding"/>
    <property type="evidence" value="ECO:0007669"/>
    <property type="project" value="InterPro"/>
</dbReference>
<dbReference type="GO" id="GO:0015891">
    <property type="term" value="P:siderophore transport"/>
    <property type="evidence" value="ECO:0007669"/>
    <property type="project" value="InterPro"/>
</dbReference>
<keyword evidence="10 15" id="KW-0798">TonB box</keyword>
<gene>
    <name evidence="18" type="ORF">SAMN04488522_105181</name>
</gene>
<dbReference type="PANTHER" id="PTHR32552:SF68">
    <property type="entry name" value="FERRICHROME OUTER MEMBRANE TRANSPORTER_PHAGE RECEPTOR"/>
    <property type="match status" value="1"/>
</dbReference>
<dbReference type="GO" id="GO:0009279">
    <property type="term" value="C:cell outer membrane"/>
    <property type="evidence" value="ECO:0007669"/>
    <property type="project" value="UniProtKB-SubCell"/>
</dbReference>
<feature type="domain" description="TonB-dependent receptor-like beta-barrel" evidence="16">
    <location>
        <begin position="421"/>
        <end position="847"/>
    </location>
</feature>
<keyword evidence="6 14" id="KW-0812">Transmembrane</keyword>
<comment type="subcellular location">
    <subcellularLocation>
        <location evidence="1 14">Cell outer membrane</location>
        <topology evidence="1 14">Multi-pass membrane protein</topology>
    </subcellularLocation>
</comment>
<dbReference type="Gene3D" id="2.170.130.10">
    <property type="entry name" value="TonB-dependent receptor, plug domain"/>
    <property type="match status" value="1"/>
</dbReference>
<evidence type="ECO:0000313" key="19">
    <source>
        <dbReference type="Proteomes" id="UP000184287"/>
    </source>
</evidence>
<dbReference type="STRING" id="288992.SAMN04488522_105181"/>
<dbReference type="Pfam" id="PF13715">
    <property type="entry name" value="CarbopepD_reg_2"/>
    <property type="match status" value="1"/>
</dbReference>
<dbReference type="InterPro" id="IPR010105">
    <property type="entry name" value="TonB_sidphr_rcpt"/>
</dbReference>
<keyword evidence="5" id="KW-0410">Iron transport</keyword>
<keyword evidence="8" id="KW-0408">Iron</keyword>
<dbReference type="InterPro" id="IPR012910">
    <property type="entry name" value="Plug_dom"/>
</dbReference>
<evidence type="ECO:0000256" key="3">
    <source>
        <dbReference type="ARBA" id="ARBA00022448"/>
    </source>
</evidence>
<evidence type="ECO:0000259" key="17">
    <source>
        <dbReference type="Pfam" id="PF07715"/>
    </source>
</evidence>
<evidence type="ECO:0000256" key="9">
    <source>
        <dbReference type="ARBA" id="ARBA00023065"/>
    </source>
</evidence>
<evidence type="ECO:0000256" key="8">
    <source>
        <dbReference type="ARBA" id="ARBA00023004"/>
    </source>
</evidence>
<evidence type="ECO:0000256" key="1">
    <source>
        <dbReference type="ARBA" id="ARBA00004571"/>
    </source>
</evidence>
<dbReference type="RefSeq" id="WP_073234539.1">
    <property type="nucleotide sequence ID" value="NZ_FQUQ01000005.1"/>
</dbReference>
<dbReference type="SUPFAM" id="SSF49452">
    <property type="entry name" value="Starch-binding domain-like"/>
    <property type="match status" value="1"/>
</dbReference>
<keyword evidence="7" id="KW-0732">Signal</keyword>
<protein>
    <submittedName>
        <fullName evidence="18">Iron complex outermembrane recepter protein</fullName>
    </submittedName>
</protein>
<evidence type="ECO:0000256" key="2">
    <source>
        <dbReference type="ARBA" id="ARBA00009810"/>
    </source>
</evidence>
<keyword evidence="13 14" id="KW-0998">Cell outer membrane</keyword>
<comment type="similarity">
    <text evidence="2 14 15">Belongs to the TonB-dependent receptor family.</text>
</comment>
<dbReference type="GO" id="GO:0038023">
    <property type="term" value="F:signaling receptor activity"/>
    <property type="evidence" value="ECO:0007669"/>
    <property type="project" value="InterPro"/>
</dbReference>
<evidence type="ECO:0000256" key="6">
    <source>
        <dbReference type="ARBA" id="ARBA00022692"/>
    </source>
</evidence>
<evidence type="ECO:0000256" key="14">
    <source>
        <dbReference type="PROSITE-ProRule" id="PRU01360"/>
    </source>
</evidence>
<evidence type="ECO:0000256" key="4">
    <source>
        <dbReference type="ARBA" id="ARBA00022452"/>
    </source>
</evidence>
<dbReference type="Gene3D" id="2.40.170.20">
    <property type="entry name" value="TonB-dependent receptor, beta-barrel domain"/>
    <property type="match status" value="1"/>
</dbReference>
<dbReference type="InterPro" id="IPR013784">
    <property type="entry name" value="Carb-bd-like_fold"/>
</dbReference>
<proteinExistence type="inferred from homology"/>
<organism evidence="18 19">
    <name type="scientific">Pedobacter caeni</name>
    <dbReference type="NCBI Taxonomy" id="288992"/>
    <lineage>
        <taxon>Bacteria</taxon>
        <taxon>Pseudomonadati</taxon>
        <taxon>Bacteroidota</taxon>
        <taxon>Sphingobacteriia</taxon>
        <taxon>Sphingobacteriales</taxon>
        <taxon>Sphingobacteriaceae</taxon>
        <taxon>Pedobacter</taxon>
    </lineage>
</organism>
<keyword evidence="11 14" id="KW-0472">Membrane</keyword>
<dbReference type="SUPFAM" id="SSF56935">
    <property type="entry name" value="Porins"/>
    <property type="match status" value="1"/>
</dbReference>
<evidence type="ECO:0000256" key="15">
    <source>
        <dbReference type="RuleBase" id="RU003357"/>
    </source>
</evidence>
<evidence type="ECO:0000256" key="13">
    <source>
        <dbReference type="ARBA" id="ARBA00023237"/>
    </source>
</evidence>
<dbReference type="Proteomes" id="UP000184287">
    <property type="component" value="Unassembled WGS sequence"/>
</dbReference>
<dbReference type="InterPro" id="IPR037066">
    <property type="entry name" value="Plug_dom_sf"/>
</dbReference>
<dbReference type="InterPro" id="IPR036942">
    <property type="entry name" value="Beta-barrel_TonB_sf"/>
</dbReference>
<feature type="domain" description="TonB-dependent receptor plug" evidence="17">
    <location>
        <begin position="231"/>
        <end position="321"/>
    </location>
</feature>
<evidence type="ECO:0000256" key="5">
    <source>
        <dbReference type="ARBA" id="ARBA00022496"/>
    </source>
</evidence>
<dbReference type="PANTHER" id="PTHR32552">
    <property type="entry name" value="FERRICHROME IRON RECEPTOR-RELATED"/>
    <property type="match status" value="1"/>
</dbReference>
<keyword evidence="19" id="KW-1185">Reference proteome</keyword>
<dbReference type="Pfam" id="PF00593">
    <property type="entry name" value="TonB_dep_Rec_b-barrel"/>
    <property type="match status" value="1"/>
</dbReference>
<sequence length="875" mass="98731">MKFLALRAYSTSTLLFKPALFFLLIFTLAKPVLAQQSILQKPVSLSLGTLTLGEALSAIEKQTNCEFIYSSSLLDLRKKVTLNYQNIPLYKVLEEILDRNARGITVTGNQIKIQPGKGKGAVNGSVKTSDGKPAGFVTIGIKGQRRTQTDENGNFRLENIEVGKHLITANYVGLQTQQETITVIAGQTIIQHFILREDRSTLDEVAIRSRKMSKITDKETEQVAKMVLKNLENPQVYSVIPKELFKEQMAADYKTALRSAPGVNSLTQAGNGRVFSLMRGFYTDNYIRNGIPAYQATSVDPINIERIEVVKGPSGTLFGSGYSSYGGLVNRVTKKPLDHFYTEASYTTGSFGLSRLTVDLSSPLDKTGDLRFRVTSAIHKENSYQDFAFQNNFFLNPSLSYKVNDKLNLLLEVEYAKIYQNPVQTIDFDSGYQWNPKVLNSSLYDFSRTYNSREIDQKFDNLNIFLQGDYKINNNWKSQTLFSYTQVIAPEQYRTTNTMMNPETLKREVGQLSDQYSNIQLQQNFTGTHYIAGIKNRFLIGGNLSTLRQSSFYFITQMYDIVDLNQAKVDYISKRKLQETLSKSAVNPTSNATLNYGFYVSDVISFTDRLQALLSLRYDFFKDNGAVDLNSGIAPEAYSQKKLAPKIGLTYQIVKDQVALFGNYQNGFTYSPAKNRDNKLFRPEQANQFEGGVKVELFDKKFSGTLSYYDILVKDKVRPDPDNRDFSVQDATQKSKGIEVDLSATPVENFNILLGYGFNDNLYTKADAGIQGKRPMATPKHIFTSWASYKFKESIFKNFGAGVGLISNSSAYLNDANTLNLPAFTILNSTLFYDNSKVRLGFRIDNLTDKDYYAGYYFVAKQNPRSFAFNLSWKI</sequence>
<reference evidence="19" key="1">
    <citation type="submission" date="2016-11" db="EMBL/GenBank/DDBJ databases">
        <authorList>
            <person name="Varghese N."/>
            <person name="Submissions S."/>
        </authorList>
    </citation>
    <scope>NUCLEOTIDE SEQUENCE [LARGE SCALE GENOMIC DNA]</scope>
    <source>
        <strain evidence="19">DSM 16990</strain>
    </source>
</reference>
<keyword evidence="3 14" id="KW-0813">Transport</keyword>
<dbReference type="Pfam" id="PF07715">
    <property type="entry name" value="Plug"/>
    <property type="match status" value="1"/>
</dbReference>
<dbReference type="NCBIfam" id="TIGR01783">
    <property type="entry name" value="TonB-siderophor"/>
    <property type="match status" value="1"/>
</dbReference>
<dbReference type="GO" id="GO:0015344">
    <property type="term" value="F:siderophore uptake transmembrane transporter activity"/>
    <property type="evidence" value="ECO:0007669"/>
    <property type="project" value="TreeGrafter"/>
</dbReference>